<sequence length="65" mass="7535">MDLEAALEGTLNKYKKLMKDLSTRDIEINIDESTVMGIERDIVLMALGFLHKKGFIFLMKLRQTF</sequence>
<proteinExistence type="predicted"/>
<evidence type="ECO:0000313" key="1">
    <source>
        <dbReference type="EMBL" id="PXF58179.1"/>
    </source>
</evidence>
<name>A0AC61KZL8_9EURY</name>
<protein>
    <submittedName>
        <fullName evidence="1">Uncharacterized protein</fullName>
    </submittedName>
</protein>
<gene>
    <name evidence="1" type="ORF">C4B59_13855</name>
</gene>
<organism evidence="1 2">
    <name type="scientific">Candidatus Methanogaster sp</name>
    <dbReference type="NCBI Taxonomy" id="3386292"/>
    <lineage>
        <taxon>Archaea</taxon>
        <taxon>Methanobacteriati</taxon>
        <taxon>Methanobacteriota</taxon>
        <taxon>Stenosarchaea group</taxon>
        <taxon>Methanomicrobia</taxon>
        <taxon>Methanosarcinales</taxon>
        <taxon>ANME-2 cluster</taxon>
        <taxon>Candidatus Methanogasteraceae</taxon>
        <taxon>Candidatus Methanogaster</taxon>
    </lineage>
</organism>
<dbReference type="Proteomes" id="UP000248329">
    <property type="component" value="Unassembled WGS sequence"/>
</dbReference>
<comment type="caution">
    <text evidence="1">The sequence shown here is derived from an EMBL/GenBank/DDBJ whole genome shotgun (WGS) entry which is preliminary data.</text>
</comment>
<accession>A0AC61KZL8</accession>
<evidence type="ECO:0000313" key="2">
    <source>
        <dbReference type="Proteomes" id="UP000248329"/>
    </source>
</evidence>
<dbReference type="EMBL" id="PQXF01000041">
    <property type="protein sequence ID" value="PXF58179.1"/>
    <property type="molecule type" value="Genomic_DNA"/>
</dbReference>
<reference evidence="1" key="1">
    <citation type="submission" date="2018-01" db="EMBL/GenBank/DDBJ databases">
        <authorList>
            <person name="Krukenberg V."/>
        </authorList>
    </citation>
    <scope>NUCLEOTIDE SEQUENCE</scope>
    <source>
        <strain evidence="1">E20ANME2</strain>
    </source>
</reference>